<dbReference type="RefSeq" id="WP_135481346.1">
    <property type="nucleotide sequence ID" value="NZ_SIJK02000073.1"/>
</dbReference>
<organism evidence="2 3">
    <name type="scientific">Candidatus Chloroploca mongolica</name>
    <dbReference type="NCBI Taxonomy" id="2528176"/>
    <lineage>
        <taxon>Bacteria</taxon>
        <taxon>Bacillati</taxon>
        <taxon>Chloroflexota</taxon>
        <taxon>Chloroflexia</taxon>
        <taxon>Chloroflexales</taxon>
        <taxon>Chloroflexineae</taxon>
        <taxon>Oscillochloridaceae</taxon>
        <taxon>Candidatus Chloroploca</taxon>
    </lineage>
</organism>
<dbReference type="InterPro" id="IPR026870">
    <property type="entry name" value="Zinc_ribbon_dom"/>
</dbReference>
<gene>
    <name evidence="2" type="ORF">EYB53_022555</name>
</gene>
<dbReference type="Pfam" id="PF13240">
    <property type="entry name" value="Zn_Ribbon_1"/>
    <property type="match status" value="1"/>
</dbReference>
<evidence type="ECO:0000259" key="1">
    <source>
        <dbReference type="Pfam" id="PF13240"/>
    </source>
</evidence>
<dbReference type="EMBL" id="SIJK02000073">
    <property type="protein sequence ID" value="MBP1468511.1"/>
    <property type="molecule type" value="Genomic_DNA"/>
</dbReference>
<comment type="caution">
    <text evidence="2">The sequence shown here is derived from an EMBL/GenBank/DDBJ whole genome shotgun (WGS) entry which is preliminary data.</text>
</comment>
<keyword evidence="3" id="KW-1185">Reference proteome</keyword>
<protein>
    <submittedName>
        <fullName evidence="2">Zinc ribbon domain-containing protein</fullName>
    </submittedName>
</protein>
<accession>A0ABS4DGE9</accession>
<feature type="domain" description="Zinc-ribbon" evidence="1">
    <location>
        <begin position="13"/>
        <end position="35"/>
    </location>
</feature>
<evidence type="ECO:0000313" key="3">
    <source>
        <dbReference type="Proteomes" id="UP001193081"/>
    </source>
</evidence>
<proteinExistence type="predicted"/>
<name>A0ABS4DGE9_9CHLR</name>
<evidence type="ECO:0000313" key="2">
    <source>
        <dbReference type="EMBL" id="MBP1468511.1"/>
    </source>
</evidence>
<sequence length="368" mass="40693">MTTDTPLPLRAKFCPNCGTELPPGEVRFCIACGKAIAGAPPPPPPDPTPASGVPTVRLANAGVEQQVIGGTVKLPMSGAVPPGLWVLDEPPGAMDVVAIYPPLRPVRDGWSGLVGRGWQAAGSEPKGRAMVFHFRAEVPWFPAEGCGRGLRLITEVAARSRTHDGRNRRGFRFGLHRDGPMQVLKAAWQDEYGQPVTDRPIPQIQLMAPPRVPRVSDYQEEPALLVASEATLWVEGSQALGAYRLMRETLVQEHTPVGRGITLIGLREGREGESPWWARLLPGITATRYRVRIMNPFRCEWRQWKAQLRTITREATSLGLNLEPALAAEWWLDRNGYDGVIFTQAQDRYQVNQVVIAFRRAQLAQIKD</sequence>
<dbReference type="Proteomes" id="UP001193081">
    <property type="component" value="Unassembled WGS sequence"/>
</dbReference>
<reference evidence="2 3" key="1">
    <citation type="submission" date="2021-03" db="EMBL/GenBank/DDBJ databases">
        <authorList>
            <person name="Grouzdev D.S."/>
        </authorList>
    </citation>
    <scope>NUCLEOTIDE SEQUENCE [LARGE SCALE GENOMIC DNA]</scope>
    <source>
        <strain evidence="2 3">M50-1</strain>
    </source>
</reference>